<dbReference type="GO" id="GO:0009244">
    <property type="term" value="P:lipopolysaccharide core region biosynthetic process"/>
    <property type="evidence" value="ECO:0007669"/>
    <property type="project" value="TreeGrafter"/>
</dbReference>
<comment type="caution">
    <text evidence="3">The sequence shown here is derived from an EMBL/GenBank/DDBJ whole genome shotgun (WGS) entry which is preliminary data.</text>
</comment>
<organism evidence="3 4">
    <name type="scientific">Sulfurospirillum cavolei</name>
    <dbReference type="NCBI Taxonomy" id="366522"/>
    <lineage>
        <taxon>Bacteria</taxon>
        <taxon>Pseudomonadati</taxon>
        <taxon>Campylobacterota</taxon>
        <taxon>Epsilonproteobacteria</taxon>
        <taxon>Campylobacterales</taxon>
        <taxon>Sulfurospirillaceae</taxon>
        <taxon>Sulfurospirillum</taxon>
    </lineage>
</organism>
<evidence type="ECO:0008006" key="5">
    <source>
        <dbReference type="Google" id="ProtNLM"/>
    </source>
</evidence>
<name>A0A2D3WD39_9BACT</name>
<dbReference type="AlphaFoldDB" id="A0A2D3WD39"/>
<proteinExistence type="predicted"/>
<reference evidence="3 4" key="1">
    <citation type="journal article" date="2017" name="Front. Microbiol.">
        <title>Comparative Genomic Analysis of the Class Epsilonproteobacteria and Proposed Reclassification to Epsilonbacteraeota (phyl. nov.).</title>
        <authorList>
            <person name="Waite D.W."/>
            <person name="Vanwonterghem I."/>
            <person name="Rinke C."/>
            <person name="Parks D.H."/>
            <person name="Zhang Y."/>
            <person name="Takai K."/>
            <person name="Sievert S.M."/>
            <person name="Simon J."/>
            <person name="Campbell B.J."/>
            <person name="Hanson T.E."/>
            <person name="Woyke T."/>
            <person name="Klotz M.G."/>
            <person name="Hugenholtz P."/>
        </authorList>
    </citation>
    <scope>NUCLEOTIDE SEQUENCE [LARGE SCALE GENOMIC DNA]</scope>
    <source>
        <strain evidence="3">UBA11420</strain>
    </source>
</reference>
<accession>A0A2D3WD39</accession>
<dbReference type="STRING" id="366522.GCA_001548055_00621"/>
<dbReference type="SUPFAM" id="SSF53756">
    <property type="entry name" value="UDP-Glycosyltransferase/glycogen phosphorylase"/>
    <property type="match status" value="1"/>
</dbReference>
<evidence type="ECO:0000256" key="2">
    <source>
        <dbReference type="ARBA" id="ARBA00022679"/>
    </source>
</evidence>
<dbReference type="PANTHER" id="PTHR30160">
    <property type="entry name" value="TETRAACYLDISACCHARIDE 4'-KINASE-RELATED"/>
    <property type="match status" value="1"/>
</dbReference>
<dbReference type="Proteomes" id="UP000231638">
    <property type="component" value="Unassembled WGS sequence"/>
</dbReference>
<keyword evidence="2" id="KW-0808">Transferase</keyword>
<dbReference type="InterPro" id="IPR002201">
    <property type="entry name" value="Glyco_trans_9"/>
</dbReference>
<dbReference type="PANTHER" id="PTHR30160:SF1">
    <property type="entry name" value="LIPOPOLYSACCHARIDE 1,2-N-ACETYLGLUCOSAMINETRANSFERASE-RELATED"/>
    <property type="match status" value="1"/>
</dbReference>
<dbReference type="Gene3D" id="3.40.50.2000">
    <property type="entry name" value="Glycogen Phosphorylase B"/>
    <property type="match status" value="2"/>
</dbReference>
<evidence type="ECO:0000313" key="4">
    <source>
        <dbReference type="Proteomes" id="UP000231638"/>
    </source>
</evidence>
<sequence length="395" mass="44930">MPFFVRSNGRKNNRCLSETTMIQTYMLKLLTIRTLLSVRYRIIACVQKLLFSSKMPVSKILIHRIGTFGDSIVTLPALSIIRRHYPHAQLDFVTTYATPLNLSTIVRKDFFSKIYLIQKQNRKKELKALKHEHYDLYIELPQNYGLIKTLRNMLVVRFLLGIKNAFGWDEGMFKLFVKEQLTYAPPLRESERFVRNLARNAITGTPDYPLQIEAPSAELLTLFQTPHKVVAFVIGTNVPANKWPLSSWRSLAVALCKEGFSVAVIGGEQEKQDAHKIIADLDRAYTFCGQFSIAQSAGFLQTCTAAICHDTGAMHLCYAVHTPLVALFSSRQLASKWFPPEKGNAVLMQILSCSGCFRKQCENNLCLKEITPDAVERQLHELLKEIDENSPCRKL</sequence>
<protein>
    <recommendedName>
        <fullName evidence="5">Heptosyltransferase</fullName>
    </recommendedName>
</protein>
<dbReference type="EMBL" id="DLUG01000100">
    <property type="protein sequence ID" value="DAB36647.1"/>
    <property type="molecule type" value="Genomic_DNA"/>
</dbReference>
<keyword evidence="1" id="KW-0328">Glycosyltransferase</keyword>
<dbReference type="GO" id="GO:0005829">
    <property type="term" value="C:cytosol"/>
    <property type="evidence" value="ECO:0007669"/>
    <property type="project" value="TreeGrafter"/>
</dbReference>
<gene>
    <name evidence="3" type="ORF">CFH80_03745</name>
</gene>
<dbReference type="InterPro" id="IPR051199">
    <property type="entry name" value="LPS_LOS_Heptosyltrfase"/>
</dbReference>
<evidence type="ECO:0000256" key="1">
    <source>
        <dbReference type="ARBA" id="ARBA00022676"/>
    </source>
</evidence>
<dbReference type="GO" id="GO:0008713">
    <property type="term" value="F:ADP-heptose-lipopolysaccharide heptosyltransferase activity"/>
    <property type="evidence" value="ECO:0007669"/>
    <property type="project" value="TreeGrafter"/>
</dbReference>
<dbReference type="Pfam" id="PF01075">
    <property type="entry name" value="Glyco_transf_9"/>
    <property type="match status" value="1"/>
</dbReference>
<evidence type="ECO:0000313" key="3">
    <source>
        <dbReference type="EMBL" id="DAB36647.1"/>
    </source>
</evidence>
<dbReference type="CDD" id="cd03789">
    <property type="entry name" value="GT9_LPS_heptosyltransferase"/>
    <property type="match status" value="1"/>
</dbReference>